<dbReference type="AlphaFoldDB" id="A0AB40ASF9"/>
<dbReference type="GeneID" id="120253679"/>
<evidence type="ECO:0000259" key="1">
    <source>
        <dbReference type="Pfam" id="PF03108"/>
    </source>
</evidence>
<name>A0AB40ASF9_DIOCR</name>
<sequence>MLPSGVLAISSSSTSVDAEITAIGRRYDSARHFKEVLHDLAIKRNFDFHFIKNDTQRVTVRCAEFSCQWRVHASKEGNLPTFRINTANGTHTCGGGIGTTSHPKASKKWVSRQVIQKLRDRPLYRAVDTQRDILRDYGVHLPYKQAWVGKEYTREILHGCDVASYDLLIWYTDKVSITNPGSIVIIDKDGEHFRHGFFCFHASLEGFKRGCRPLLFLDGTHLLGKYGGILLAATGKDGNEGFFHLAFAIVDNETEENWTWFVSTLGDALYGKDDYDKIITFISDRSKGLINVVMKVFPSSPHAYCLRHLQANFYKTSSGLGKALKDECCSLIVKVAYAYTSAEYEDAVHALSLASIQAHNWLFNKSDMGHWCNYLFKGPRWGEMYSNVAESFNAWVKDARHLPVSNMVDSIRYKILE</sequence>
<accession>A0AB40ASF9</accession>
<evidence type="ECO:0000259" key="2">
    <source>
        <dbReference type="Pfam" id="PF10551"/>
    </source>
</evidence>
<evidence type="ECO:0000313" key="4">
    <source>
        <dbReference type="RefSeq" id="XP_039117893.1"/>
    </source>
</evidence>
<dbReference type="PANTHER" id="PTHR31973:SF166">
    <property type="entry name" value="OS10G0104700 PROTEIN"/>
    <property type="match status" value="1"/>
</dbReference>
<feature type="domain" description="Transposase MuDR plant" evidence="1">
    <location>
        <begin position="21"/>
        <end position="84"/>
    </location>
</feature>
<protein>
    <submittedName>
        <fullName evidence="4">Uncharacterized protein LOC120253679</fullName>
    </submittedName>
</protein>
<evidence type="ECO:0000313" key="3">
    <source>
        <dbReference type="Proteomes" id="UP001515500"/>
    </source>
</evidence>
<dbReference type="InterPro" id="IPR004332">
    <property type="entry name" value="Transposase_MuDR"/>
</dbReference>
<dbReference type="PANTHER" id="PTHR31973">
    <property type="entry name" value="POLYPROTEIN, PUTATIVE-RELATED"/>
    <property type="match status" value="1"/>
</dbReference>
<dbReference type="Pfam" id="PF03108">
    <property type="entry name" value="DBD_Tnp_Mut"/>
    <property type="match status" value="1"/>
</dbReference>
<proteinExistence type="predicted"/>
<organism evidence="3 4">
    <name type="scientific">Dioscorea cayennensis subsp. rotundata</name>
    <name type="common">White Guinea yam</name>
    <name type="synonym">Dioscorea rotundata</name>
    <dbReference type="NCBI Taxonomy" id="55577"/>
    <lineage>
        <taxon>Eukaryota</taxon>
        <taxon>Viridiplantae</taxon>
        <taxon>Streptophyta</taxon>
        <taxon>Embryophyta</taxon>
        <taxon>Tracheophyta</taxon>
        <taxon>Spermatophyta</taxon>
        <taxon>Magnoliopsida</taxon>
        <taxon>Liliopsida</taxon>
        <taxon>Dioscoreales</taxon>
        <taxon>Dioscoreaceae</taxon>
        <taxon>Dioscorea</taxon>
    </lineage>
</organism>
<reference evidence="4" key="1">
    <citation type="submission" date="2025-08" db="UniProtKB">
        <authorList>
            <consortium name="RefSeq"/>
        </authorList>
    </citation>
    <scope>IDENTIFICATION</scope>
</reference>
<gene>
    <name evidence="4" type="primary">LOC120253679</name>
</gene>
<dbReference type="Proteomes" id="UP001515500">
    <property type="component" value="Unplaced"/>
</dbReference>
<keyword evidence="3" id="KW-1185">Reference proteome</keyword>
<dbReference type="Pfam" id="PF10551">
    <property type="entry name" value="MULE"/>
    <property type="match status" value="1"/>
</dbReference>
<dbReference type="RefSeq" id="XP_039117893.1">
    <property type="nucleotide sequence ID" value="XM_039261959.1"/>
</dbReference>
<dbReference type="InterPro" id="IPR018289">
    <property type="entry name" value="MULE_transposase_dom"/>
</dbReference>
<feature type="domain" description="MULE transposase" evidence="2">
    <location>
        <begin position="215"/>
        <end position="312"/>
    </location>
</feature>